<dbReference type="PIRSF" id="PIRSF000089">
    <property type="entry name" value="Electra_flavoP_a"/>
    <property type="match status" value="1"/>
</dbReference>
<evidence type="ECO:0000256" key="1">
    <source>
        <dbReference type="ARBA" id="ARBA00001974"/>
    </source>
</evidence>
<feature type="domain" description="Electron transfer flavoprotein alpha/beta-subunit N-terminal" evidence="5">
    <location>
        <begin position="13"/>
        <end position="195"/>
    </location>
</feature>
<comment type="similarity">
    <text evidence="2">Belongs to the ETF alpha-subunit/FixB family.</text>
</comment>
<evidence type="ECO:0000313" key="7">
    <source>
        <dbReference type="Proteomes" id="UP001596527"/>
    </source>
</evidence>
<evidence type="ECO:0000313" key="6">
    <source>
        <dbReference type="EMBL" id="MFC7580276.1"/>
    </source>
</evidence>
<name>A0ABW2SJG7_9ACTO</name>
<evidence type="ECO:0000259" key="5">
    <source>
        <dbReference type="SMART" id="SM00893"/>
    </source>
</evidence>
<dbReference type="PANTHER" id="PTHR43153:SF1">
    <property type="entry name" value="ELECTRON TRANSFER FLAVOPROTEIN SUBUNIT ALPHA, MITOCHONDRIAL"/>
    <property type="match status" value="1"/>
</dbReference>
<evidence type="ECO:0000256" key="4">
    <source>
        <dbReference type="ARBA" id="ARBA00025649"/>
    </source>
</evidence>
<protein>
    <submittedName>
        <fullName evidence="6">Electron transfer flavoprotein subunit alpha/FixB family protein</fullName>
    </submittedName>
</protein>
<dbReference type="Pfam" id="PF00766">
    <property type="entry name" value="ETF_alpha"/>
    <property type="match status" value="1"/>
</dbReference>
<comment type="subunit">
    <text evidence="3">Heterodimer of an alpha and a beta subunit.</text>
</comment>
<dbReference type="Gene3D" id="3.40.50.1220">
    <property type="entry name" value="TPP-binding domain"/>
    <property type="match status" value="1"/>
</dbReference>
<dbReference type="SUPFAM" id="SSF52402">
    <property type="entry name" value="Adenine nucleotide alpha hydrolases-like"/>
    <property type="match status" value="1"/>
</dbReference>
<dbReference type="InterPro" id="IPR014730">
    <property type="entry name" value="ETF_a/b_N"/>
</dbReference>
<dbReference type="PANTHER" id="PTHR43153">
    <property type="entry name" value="ELECTRON TRANSFER FLAVOPROTEIN ALPHA"/>
    <property type="match status" value="1"/>
</dbReference>
<dbReference type="Proteomes" id="UP001596527">
    <property type="component" value="Unassembled WGS sequence"/>
</dbReference>
<accession>A0ABW2SJG7</accession>
<dbReference type="RefSeq" id="WP_380976198.1">
    <property type="nucleotide sequence ID" value="NZ_JBHTEF010000001.1"/>
</dbReference>
<dbReference type="InterPro" id="IPR014731">
    <property type="entry name" value="ETF_asu_C"/>
</dbReference>
<comment type="caution">
    <text evidence="6">The sequence shown here is derived from an EMBL/GenBank/DDBJ whole genome shotgun (WGS) entry which is preliminary data.</text>
</comment>
<dbReference type="SMART" id="SM00893">
    <property type="entry name" value="ETF"/>
    <property type="match status" value="1"/>
</dbReference>
<organism evidence="6 7">
    <name type="scientific">Schaalia naturae</name>
    <dbReference type="NCBI Taxonomy" id="635203"/>
    <lineage>
        <taxon>Bacteria</taxon>
        <taxon>Bacillati</taxon>
        <taxon>Actinomycetota</taxon>
        <taxon>Actinomycetes</taxon>
        <taxon>Actinomycetales</taxon>
        <taxon>Actinomycetaceae</taxon>
        <taxon>Schaalia</taxon>
    </lineage>
</organism>
<reference evidence="7" key="1">
    <citation type="journal article" date="2019" name="Int. J. Syst. Evol. Microbiol.">
        <title>The Global Catalogue of Microorganisms (GCM) 10K type strain sequencing project: providing services to taxonomists for standard genome sequencing and annotation.</title>
        <authorList>
            <consortium name="The Broad Institute Genomics Platform"/>
            <consortium name="The Broad Institute Genome Sequencing Center for Infectious Disease"/>
            <person name="Wu L."/>
            <person name="Ma J."/>
        </authorList>
    </citation>
    <scope>NUCLEOTIDE SEQUENCE [LARGE SCALE GENOMIC DNA]</scope>
    <source>
        <strain evidence="7">CCUG 56698</strain>
    </source>
</reference>
<proteinExistence type="inferred from homology"/>
<dbReference type="Gene3D" id="3.40.50.620">
    <property type="entry name" value="HUPs"/>
    <property type="match status" value="1"/>
</dbReference>
<dbReference type="SUPFAM" id="SSF52467">
    <property type="entry name" value="DHS-like NAD/FAD-binding domain"/>
    <property type="match status" value="1"/>
</dbReference>
<comment type="function">
    <text evidence="4">The electron transfer flavoprotein serves as a specific electron acceptor for other dehydrogenases. It transfers the electrons to the main respiratory chain via ETF-ubiquinone oxidoreductase (ETF dehydrogenase).</text>
</comment>
<dbReference type="InterPro" id="IPR029035">
    <property type="entry name" value="DHS-like_NAD/FAD-binding_dom"/>
</dbReference>
<dbReference type="Pfam" id="PF01012">
    <property type="entry name" value="ETF"/>
    <property type="match status" value="1"/>
</dbReference>
<evidence type="ECO:0000256" key="2">
    <source>
        <dbReference type="ARBA" id="ARBA00005817"/>
    </source>
</evidence>
<sequence>MGEVLERPIVVLVDHLDEAEGGGLAPASAQLLTLARSLTTGGVVAVAPIDSPDLAALGEQGAARVLAPDLAGRSPRVPAVLADAVEGAVAEVEDPAAVLVASDYRGREVAAVLAVRLGGGAVVDAAGVKAEGGALEVRKSAFAGTWATRVRLTGRVPVIAVRPSSVEARPAAEPSSPEVVRVAVGSSPESLGVELVSSTRQESTGGVALADARVVVVGGRGTGGDFGPVRALADVLGGAVGATRVACDEGWAPRALQIGQTGVSVAPRIYIGLGVSGAIHHTVGMQAARRIVAVDDDPDAPIFDIADFGVVGDLFEVVPQALETLRKELGGQ</sequence>
<comment type="cofactor">
    <cofactor evidence="1">
        <name>FAD</name>
        <dbReference type="ChEBI" id="CHEBI:57692"/>
    </cofactor>
</comment>
<gene>
    <name evidence="6" type="ORF">ACFQWG_03435</name>
</gene>
<dbReference type="InterPro" id="IPR014729">
    <property type="entry name" value="Rossmann-like_a/b/a_fold"/>
</dbReference>
<dbReference type="EMBL" id="JBHTEF010000001">
    <property type="protein sequence ID" value="MFC7580276.1"/>
    <property type="molecule type" value="Genomic_DNA"/>
</dbReference>
<dbReference type="InterPro" id="IPR001308">
    <property type="entry name" value="ETF_a/FixB"/>
</dbReference>
<keyword evidence="7" id="KW-1185">Reference proteome</keyword>
<evidence type="ECO:0000256" key="3">
    <source>
        <dbReference type="ARBA" id="ARBA00011355"/>
    </source>
</evidence>